<name>A0A024U7R7_9STRA</name>
<dbReference type="SUPFAM" id="SSF52540">
    <property type="entry name" value="P-loop containing nucleoside triphosphate hydrolases"/>
    <property type="match status" value="1"/>
</dbReference>
<dbReference type="AlphaFoldDB" id="A0A024U7R7"/>
<dbReference type="EMBL" id="KI913962">
    <property type="protein sequence ID" value="ETW01658.1"/>
    <property type="molecule type" value="Genomic_DNA"/>
</dbReference>
<dbReference type="VEuPathDB" id="FungiDB:H310_06281"/>
<dbReference type="InterPro" id="IPR015894">
    <property type="entry name" value="Guanylate-bd_N"/>
</dbReference>
<dbReference type="InterPro" id="IPR027417">
    <property type="entry name" value="P-loop_NTPase"/>
</dbReference>
<feature type="domain" description="Guanylate-binding protein N-terminal" evidence="3">
    <location>
        <begin position="38"/>
        <end position="268"/>
    </location>
</feature>
<evidence type="ECO:0000256" key="2">
    <source>
        <dbReference type="SAM" id="MobiDB-lite"/>
    </source>
</evidence>
<reference evidence="4" key="1">
    <citation type="submission" date="2013-12" db="EMBL/GenBank/DDBJ databases">
        <title>The Genome Sequence of Aphanomyces invadans NJM9701.</title>
        <authorList>
            <consortium name="The Broad Institute Genomics Platform"/>
            <person name="Russ C."/>
            <person name="Tyler B."/>
            <person name="van West P."/>
            <person name="Dieguez-Uribeondo J."/>
            <person name="Young S.K."/>
            <person name="Zeng Q."/>
            <person name="Gargeya S."/>
            <person name="Fitzgerald M."/>
            <person name="Abouelleil A."/>
            <person name="Alvarado L."/>
            <person name="Chapman S.B."/>
            <person name="Gainer-Dewar J."/>
            <person name="Goldberg J."/>
            <person name="Griggs A."/>
            <person name="Gujja S."/>
            <person name="Hansen M."/>
            <person name="Howarth C."/>
            <person name="Imamovic A."/>
            <person name="Ireland A."/>
            <person name="Larimer J."/>
            <person name="McCowan C."/>
            <person name="Murphy C."/>
            <person name="Pearson M."/>
            <person name="Poon T.W."/>
            <person name="Priest M."/>
            <person name="Roberts A."/>
            <person name="Saif S."/>
            <person name="Shea T."/>
            <person name="Sykes S."/>
            <person name="Wortman J."/>
            <person name="Nusbaum C."/>
            <person name="Birren B."/>
        </authorList>
    </citation>
    <scope>NUCLEOTIDE SEQUENCE [LARGE SCALE GENOMIC DNA]</scope>
    <source>
        <strain evidence="4">NJM9701</strain>
    </source>
</reference>
<organism evidence="4">
    <name type="scientific">Aphanomyces invadans</name>
    <dbReference type="NCBI Taxonomy" id="157072"/>
    <lineage>
        <taxon>Eukaryota</taxon>
        <taxon>Sar</taxon>
        <taxon>Stramenopiles</taxon>
        <taxon>Oomycota</taxon>
        <taxon>Saprolegniomycetes</taxon>
        <taxon>Saprolegniales</taxon>
        <taxon>Verrucalvaceae</taxon>
        <taxon>Aphanomyces</taxon>
    </lineage>
</organism>
<feature type="coiled-coil region" evidence="1">
    <location>
        <begin position="458"/>
        <end position="485"/>
    </location>
</feature>
<evidence type="ECO:0000313" key="4">
    <source>
        <dbReference type="EMBL" id="ETW01658.1"/>
    </source>
</evidence>
<protein>
    <recommendedName>
        <fullName evidence="3">Guanylate-binding protein N-terminal domain-containing protein</fullName>
    </recommendedName>
</protein>
<evidence type="ECO:0000256" key="1">
    <source>
        <dbReference type="SAM" id="Coils"/>
    </source>
</evidence>
<dbReference type="OrthoDB" id="2135133at2759"/>
<sequence length="1094" mass="124109">MTTTSTMQAVKWLGMDKDGKMTVSPSASLKVLHALPERHSVNLISIFGAARQGKSFLMNLLANQQDLFRISNEKEPCTQGVDLSSHFMPLEAFSRINGCPPVSGSNMSIGFVDAEGQGDRDITYDSRLVSPVLLSSKVVIFNWKDSLQADRMLNLLAVLAKAAQNVELAEGETRKVFGHLHIVFRDWNFVNTSPTEVHDALFKKEKGVSKEVSNRNLARHELSEAFESINIWLFPLPVVSTAQLSERIRFEQLQPSFQGKLRDLRNTISKQLQEPMLFNQQPLTGHKLADMMPLFAESLNDNRVIMPESIYSSMRRAEGKKIQLSAEEAIRAYCKTQLDLPTLVNTQTFTYQVRQGMADLIRGAVQSLQSFPTDVTEECQKALNMFVERELDLVSKSNNEKILQHFHTLVDLASNSISEHFKQLESLLPVAPLALHQQCDTIIHDSIVPLQNCPRTTLNSYDSEIQRLEQQGEVLKERLQYLNERAIRERSSKLLSQLALFKNELKTKGTAWLDKQIASGSAFTISMLEEELLRLHGSFDFVESNPALDEVDIEEQMREFHAQLLDDLKRQYTFHIRRVVLQFISTAKSLLDKDVQVIVLPMTQTKLCERIMESKERIVYEIANKMQGWSFPQEEMVHFGNAVTEYTQQLQETYEKQNRVASKDTAAREASVRYKAVKDSLMDKLNEKITAAIPMSVETLEQVYSEHLIRACAELSDGSQTKHERVMQSLKADLATLLVQLKTINTKETEKAALMNAAEAERQRTEALANEVKRSQALAAKREREMHSKLLEKETKSKQLLDELSSQEAKTKALELQLQSAQQKAKVLAEEKLRAEAEGLKLASKERQNAQRMIEENASKQIELQNELRAIQAKLEQQQSILLAKEKEAKAAEIAMEEARKLSVEKEHALKLAERERALREKLSQDIASHQAHTANLETKISNVMREKAIETQQLQATLTDQQRKTQQLEEQLKQMAEQARILAEEREQLRLQNENMAKSKFAMEQKAAEEALRRAEASAAQAAAKAAVVDVDMEEQATPERKRKVPTTASSSKKAKKLDVKAPLPKLSLQEAKRLAKEEMDKRVGERIAKLKK</sequence>
<keyword evidence="1" id="KW-0175">Coiled coil</keyword>
<dbReference type="GO" id="GO:0005525">
    <property type="term" value="F:GTP binding"/>
    <property type="evidence" value="ECO:0007669"/>
    <property type="project" value="InterPro"/>
</dbReference>
<dbReference type="Gene3D" id="3.40.50.300">
    <property type="entry name" value="P-loop containing nucleotide triphosphate hydrolases"/>
    <property type="match status" value="1"/>
</dbReference>
<feature type="coiled-coil region" evidence="1">
    <location>
        <begin position="744"/>
        <end position="916"/>
    </location>
</feature>
<dbReference type="RefSeq" id="XP_008869506.1">
    <property type="nucleotide sequence ID" value="XM_008871284.1"/>
</dbReference>
<evidence type="ECO:0000259" key="3">
    <source>
        <dbReference type="Pfam" id="PF02263"/>
    </source>
</evidence>
<dbReference type="eggNOG" id="KOG2037">
    <property type="taxonomic scope" value="Eukaryota"/>
</dbReference>
<dbReference type="GeneID" id="20083331"/>
<feature type="compositionally biased region" description="Basic and acidic residues" evidence="2">
    <location>
        <begin position="1072"/>
        <end position="1094"/>
    </location>
</feature>
<dbReference type="Pfam" id="PF02263">
    <property type="entry name" value="GBP"/>
    <property type="match status" value="1"/>
</dbReference>
<feature type="region of interest" description="Disordered" evidence="2">
    <location>
        <begin position="1031"/>
        <end position="1094"/>
    </location>
</feature>
<dbReference type="PANTHER" id="PTHR10751">
    <property type="entry name" value="GUANYLATE BINDING PROTEIN"/>
    <property type="match status" value="1"/>
</dbReference>
<feature type="coiled-coil region" evidence="1">
    <location>
        <begin position="952"/>
        <end position="1026"/>
    </location>
</feature>
<gene>
    <name evidence="4" type="ORF">H310_06281</name>
</gene>
<dbReference type="GO" id="GO:0003924">
    <property type="term" value="F:GTPase activity"/>
    <property type="evidence" value="ECO:0007669"/>
    <property type="project" value="InterPro"/>
</dbReference>
<accession>A0A024U7R7</accession>
<proteinExistence type="predicted"/>